<sequence>MMTVAIGAQRLGIGLAKAIYDKSELGSLDEWYPEDANYDKLGDELFEKVMAEHRPECAQLHSRVRSGIREPLNPDRRPSSDVPFAGGFGAHLCADGGCRSGNQGSDCVYSIKDPCRWAGDVDDSDDLTEAITNRSGCGRQTDFDLLGGNAVSSSSVGLRTFQHRLHVSRCSWSDIVSAQIAGDQTLNMFVIAVEHQGTTRGRVMQGRPAPHPTACLQRLP</sequence>
<dbReference type="Proteomes" id="UP000632322">
    <property type="component" value="Unassembled WGS sequence"/>
</dbReference>
<proteinExistence type="predicted"/>
<gene>
    <name evidence="2" type="ORF">GCM10010974_30810</name>
</gene>
<keyword evidence="3" id="KW-1185">Reference proteome</keyword>
<evidence type="ECO:0000313" key="2">
    <source>
        <dbReference type="EMBL" id="GGC46372.1"/>
    </source>
</evidence>
<reference evidence="3" key="1">
    <citation type="journal article" date="2019" name="Int. J. Syst. Evol. Microbiol.">
        <title>The Global Catalogue of Microorganisms (GCM) 10K type strain sequencing project: providing services to taxonomists for standard genome sequencing and annotation.</title>
        <authorList>
            <consortium name="The Broad Institute Genomics Platform"/>
            <consortium name="The Broad Institute Genome Sequencing Center for Infectious Disease"/>
            <person name="Wu L."/>
            <person name="Ma J."/>
        </authorList>
    </citation>
    <scope>NUCLEOTIDE SEQUENCE [LARGE SCALE GENOMIC DNA]</scope>
    <source>
        <strain evidence="3">CGMCC 1.15472</strain>
    </source>
</reference>
<dbReference type="EMBL" id="BMJG01000014">
    <property type="protein sequence ID" value="GGC46372.1"/>
    <property type="molecule type" value="Genomic_DNA"/>
</dbReference>
<feature type="region of interest" description="Disordered" evidence="1">
    <location>
        <begin position="201"/>
        <end position="220"/>
    </location>
</feature>
<accession>A0ABQ1MT70</accession>
<comment type="caution">
    <text evidence="2">The sequence shown here is derived from an EMBL/GenBank/DDBJ whole genome shotgun (WGS) entry which is preliminary data.</text>
</comment>
<organism evidence="2 3">
    <name type="scientific">Brevibacterium sediminis</name>
    <dbReference type="NCBI Taxonomy" id="1857024"/>
    <lineage>
        <taxon>Bacteria</taxon>
        <taxon>Bacillati</taxon>
        <taxon>Actinomycetota</taxon>
        <taxon>Actinomycetes</taxon>
        <taxon>Micrococcales</taxon>
        <taxon>Brevibacteriaceae</taxon>
        <taxon>Brevibacterium</taxon>
    </lineage>
</organism>
<name>A0ABQ1MT70_9MICO</name>
<evidence type="ECO:0000313" key="3">
    <source>
        <dbReference type="Proteomes" id="UP000632322"/>
    </source>
</evidence>
<protein>
    <submittedName>
        <fullName evidence="2">Uncharacterized protein</fullName>
    </submittedName>
</protein>
<evidence type="ECO:0000256" key="1">
    <source>
        <dbReference type="SAM" id="MobiDB-lite"/>
    </source>
</evidence>